<reference evidence="1" key="1">
    <citation type="journal article" date="2022" name="bioRxiv">
        <title>Sequencing and chromosome-scale assembly of the giantPleurodeles waltlgenome.</title>
        <authorList>
            <person name="Brown T."/>
            <person name="Elewa A."/>
            <person name="Iarovenko S."/>
            <person name="Subramanian E."/>
            <person name="Araus A.J."/>
            <person name="Petzold A."/>
            <person name="Susuki M."/>
            <person name="Suzuki K.-i.T."/>
            <person name="Hayashi T."/>
            <person name="Toyoda A."/>
            <person name="Oliveira C."/>
            <person name="Osipova E."/>
            <person name="Leigh N.D."/>
            <person name="Simon A."/>
            <person name="Yun M.H."/>
        </authorList>
    </citation>
    <scope>NUCLEOTIDE SEQUENCE</scope>
    <source>
        <strain evidence="1">20211129_DDA</strain>
        <tissue evidence="1">Liver</tissue>
    </source>
</reference>
<keyword evidence="2" id="KW-1185">Reference proteome</keyword>
<protein>
    <submittedName>
        <fullName evidence="1">Uncharacterized protein</fullName>
    </submittedName>
</protein>
<dbReference type="EMBL" id="JANPWB010000007">
    <property type="protein sequence ID" value="KAJ1171368.1"/>
    <property type="molecule type" value="Genomic_DNA"/>
</dbReference>
<name>A0AAV7T5Y9_PLEWA</name>
<dbReference type="AlphaFoldDB" id="A0AAV7T5Y9"/>
<evidence type="ECO:0000313" key="1">
    <source>
        <dbReference type="EMBL" id="KAJ1171368.1"/>
    </source>
</evidence>
<proteinExistence type="predicted"/>
<dbReference type="Proteomes" id="UP001066276">
    <property type="component" value="Chromosome 4_1"/>
</dbReference>
<comment type="caution">
    <text evidence="1">The sequence shown here is derived from an EMBL/GenBank/DDBJ whole genome shotgun (WGS) entry which is preliminary data.</text>
</comment>
<sequence length="141" mass="15811">MGAPMAVVVMDWSELHNRRRGHCAIGTWRMALLVWKGKHREPWSEQILAAMVKSSKKRDAGLDHTVPPPRPGVHLMADNLPSDLEGPTRGDILQAIAATHEALETKIDTLGAEFGVLKDDHRRLAERITVVKRDLRWSCPI</sequence>
<evidence type="ECO:0000313" key="2">
    <source>
        <dbReference type="Proteomes" id="UP001066276"/>
    </source>
</evidence>
<accession>A0AAV7T5Y9</accession>
<gene>
    <name evidence="1" type="ORF">NDU88_003231</name>
</gene>
<organism evidence="1 2">
    <name type="scientific">Pleurodeles waltl</name>
    <name type="common">Iberian ribbed newt</name>
    <dbReference type="NCBI Taxonomy" id="8319"/>
    <lineage>
        <taxon>Eukaryota</taxon>
        <taxon>Metazoa</taxon>
        <taxon>Chordata</taxon>
        <taxon>Craniata</taxon>
        <taxon>Vertebrata</taxon>
        <taxon>Euteleostomi</taxon>
        <taxon>Amphibia</taxon>
        <taxon>Batrachia</taxon>
        <taxon>Caudata</taxon>
        <taxon>Salamandroidea</taxon>
        <taxon>Salamandridae</taxon>
        <taxon>Pleurodelinae</taxon>
        <taxon>Pleurodeles</taxon>
    </lineage>
</organism>